<comment type="similarity">
    <text evidence="1">In the N-terminal section; belongs to the MIP18 family.</text>
</comment>
<dbReference type="Gene3D" id="3.40.50.300">
    <property type="entry name" value="P-loop containing nucleotide triphosphate hydrolases"/>
    <property type="match status" value="1"/>
</dbReference>
<dbReference type="InterPro" id="IPR000808">
    <property type="entry name" value="Mrp-like_CS"/>
</dbReference>
<dbReference type="InterPro" id="IPR027417">
    <property type="entry name" value="P-loop_NTPase"/>
</dbReference>
<evidence type="ECO:0000256" key="4">
    <source>
        <dbReference type="ARBA" id="ARBA00022741"/>
    </source>
</evidence>
<dbReference type="PANTHER" id="PTHR42961:SF2">
    <property type="entry name" value="IRON-SULFUR PROTEIN NUBPL"/>
    <property type="match status" value="1"/>
</dbReference>
<keyword evidence="3 8" id="KW-0479">Metal-binding</keyword>
<organism evidence="10 11">
    <name type="scientific">Pseudonocardia hispaniensis</name>
    <dbReference type="NCBI Taxonomy" id="904933"/>
    <lineage>
        <taxon>Bacteria</taxon>
        <taxon>Bacillati</taxon>
        <taxon>Actinomycetota</taxon>
        <taxon>Actinomycetes</taxon>
        <taxon>Pseudonocardiales</taxon>
        <taxon>Pseudonocardiaceae</taxon>
        <taxon>Pseudonocardia</taxon>
    </lineage>
</organism>
<comment type="caution">
    <text evidence="10">The sequence shown here is derived from an EMBL/GenBank/DDBJ whole genome shotgun (WGS) entry which is preliminary data.</text>
</comment>
<dbReference type="SUPFAM" id="SSF117916">
    <property type="entry name" value="Fe-S cluster assembly (FSCA) domain-like"/>
    <property type="match status" value="1"/>
</dbReference>
<evidence type="ECO:0000256" key="7">
    <source>
        <dbReference type="ARBA" id="ARBA00023014"/>
    </source>
</evidence>
<evidence type="ECO:0000259" key="9">
    <source>
        <dbReference type="Pfam" id="PF01883"/>
    </source>
</evidence>
<dbReference type="RefSeq" id="WP_379587142.1">
    <property type="nucleotide sequence ID" value="NZ_JBHSQW010000039.1"/>
</dbReference>
<dbReference type="Pfam" id="PF10609">
    <property type="entry name" value="ParA"/>
    <property type="match status" value="1"/>
</dbReference>
<keyword evidence="7 8" id="KW-0411">Iron-sulfur</keyword>
<keyword evidence="8" id="KW-0378">Hydrolase</keyword>
<sequence>MFSRIAARTSPDLQRVAAAVGEVIEPESGLSLDRLAAVGTVRDRGGRVHVPVALLAGDYPLADELRAAVVAAAGSVAGVRETVVELAPMGQRDRVELGERLRAAAPPATATPRIYAVASGKGGVGKSTVTANLAVALAATGQRVGVLDADVWGYSIPQLFGVHRTPIALGGVMLPVQAHGVALISTGFFVADGTPVVWRGPMLHKALQQFLTDVAWGGLDVLLLDLPPGTGDITMSLLELVPDAALLAVTTPQAAARTVATRVGRMAREAGMPIAGVVENMSASVCAGCGAHTAVFGSGGGAQLAAEVDAPLLGQVPLDVELREAGDRGRPVVLDSPAAASAVELTRIAAALPAVRRSLLRRSLPLSVSS</sequence>
<feature type="domain" description="MIP18 family-like" evidence="9">
    <location>
        <begin position="14"/>
        <end position="84"/>
    </location>
</feature>
<dbReference type="EMBL" id="JBHSQW010000039">
    <property type="protein sequence ID" value="MFC5996466.1"/>
    <property type="molecule type" value="Genomic_DNA"/>
</dbReference>
<comment type="subunit">
    <text evidence="8">Homodimer.</text>
</comment>
<dbReference type="Proteomes" id="UP001596302">
    <property type="component" value="Unassembled WGS sequence"/>
</dbReference>
<evidence type="ECO:0000256" key="3">
    <source>
        <dbReference type="ARBA" id="ARBA00022723"/>
    </source>
</evidence>
<dbReference type="HAMAP" id="MF_02040">
    <property type="entry name" value="Mrp_NBP35"/>
    <property type="match status" value="1"/>
</dbReference>
<comment type="similarity">
    <text evidence="2">In the C-terminal section; belongs to the Mrp/NBP35 ATP-binding proteins family.</text>
</comment>
<dbReference type="InterPro" id="IPR044304">
    <property type="entry name" value="NUBPL-like"/>
</dbReference>
<dbReference type="SUPFAM" id="SSF52540">
    <property type="entry name" value="P-loop containing nucleoside triphosphate hydrolases"/>
    <property type="match status" value="1"/>
</dbReference>
<reference evidence="11" key="1">
    <citation type="journal article" date="2019" name="Int. J. Syst. Evol. Microbiol.">
        <title>The Global Catalogue of Microorganisms (GCM) 10K type strain sequencing project: providing services to taxonomists for standard genome sequencing and annotation.</title>
        <authorList>
            <consortium name="The Broad Institute Genomics Platform"/>
            <consortium name="The Broad Institute Genome Sequencing Center for Infectious Disease"/>
            <person name="Wu L."/>
            <person name="Ma J."/>
        </authorList>
    </citation>
    <scope>NUCLEOTIDE SEQUENCE [LARGE SCALE GENOMIC DNA]</scope>
    <source>
        <strain evidence="11">CCM 8391</strain>
    </source>
</reference>
<evidence type="ECO:0000256" key="8">
    <source>
        <dbReference type="HAMAP-Rule" id="MF_02040"/>
    </source>
</evidence>
<protein>
    <recommendedName>
        <fullName evidence="8">Iron-sulfur cluster carrier protein</fullName>
    </recommendedName>
</protein>
<name>A0ABW1J6R4_9PSEU</name>
<feature type="binding site" evidence="8">
    <location>
        <begin position="120"/>
        <end position="127"/>
    </location>
    <ligand>
        <name>ATP</name>
        <dbReference type="ChEBI" id="CHEBI:30616"/>
    </ligand>
</feature>
<evidence type="ECO:0000256" key="6">
    <source>
        <dbReference type="ARBA" id="ARBA00023004"/>
    </source>
</evidence>
<dbReference type="InterPro" id="IPR033756">
    <property type="entry name" value="YlxH/NBP35"/>
</dbReference>
<gene>
    <name evidence="10" type="ORF">ACFQE5_19870</name>
</gene>
<evidence type="ECO:0000313" key="11">
    <source>
        <dbReference type="Proteomes" id="UP001596302"/>
    </source>
</evidence>
<dbReference type="Gene3D" id="3.30.300.130">
    <property type="entry name" value="Fe-S cluster assembly (FSCA)"/>
    <property type="match status" value="1"/>
</dbReference>
<comment type="similarity">
    <text evidence="8">Belongs to the Mrp/NBP35 ATP-binding proteins family.</text>
</comment>
<keyword evidence="5 8" id="KW-0067">ATP-binding</keyword>
<comment type="function">
    <text evidence="8">Binds and transfers iron-sulfur (Fe-S) clusters to target apoproteins. Can hydrolyze ATP.</text>
</comment>
<evidence type="ECO:0000256" key="2">
    <source>
        <dbReference type="ARBA" id="ARBA00008205"/>
    </source>
</evidence>
<dbReference type="PROSITE" id="PS01215">
    <property type="entry name" value="MRP"/>
    <property type="match status" value="1"/>
</dbReference>
<proteinExistence type="inferred from homology"/>
<keyword evidence="6 8" id="KW-0408">Iron</keyword>
<evidence type="ECO:0000256" key="5">
    <source>
        <dbReference type="ARBA" id="ARBA00022840"/>
    </source>
</evidence>
<dbReference type="CDD" id="cd02037">
    <property type="entry name" value="Mrp_NBP35"/>
    <property type="match status" value="1"/>
</dbReference>
<dbReference type="InterPro" id="IPR019591">
    <property type="entry name" value="Mrp/NBP35_ATP-bd"/>
</dbReference>
<dbReference type="Pfam" id="PF01883">
    <property type="entry name" value="FeS_assembly_P"/>
    <property type="match status" value="1"/>
</dbReference>
<dbReference type="PANTHER" id="PTHR42961">
    <property type="entry name" value="IRON-SULFUR PROTEIN NUBPL"/>
    <property type="match status" value="1"/>
</dbReference>
<evidence type="ECO:0000256" key="1">
    <source>
        <dbReference type="ARBA" id="ARBA00007352"/>
    </source>
</evidence>
<dbReference type="InterPro" id="IPR034904">
    <property type="entry name" value="FSCA_dom_sf"/>
</dbReference>
<dbReference type="InterPro" id="IPR002744">
    <property type="entry name" value="MIP18-like"/>
</dbReference>
<keyword evidence="11" id="KW-1185">Reference proteome</keyword>
<evidence type="ECO:0000313" key="10">
    <source>
        <dbReference type="EMBL" id="MFC5996466.1"/>
    </source>
</evidence>
<accession>A0ABW1J6R4</accession>
<keyword evidence="4 8" id="KW-0547">Nucleotide-binding</keyword>